<evidence type="ECO:0000256" key="1">
    <source>
        <dbReference type="ARBA" id="ARBA00010401"/>
    </source>
</evidence>
<protein>
    <submittedName>
        <fullName evidence="2">Uncharacterized protein</fullName>
    </submittedName>
</protein>
<dbReference type="EMBL" id="MPUH01000016">
    <property type="protein sequence ID" value="OMJ95143.1"/>
    <property type="molecule type" value="Genomic_DNA"/>
</dbReference>
<proteinExistence type="inferred from homology"/>
<reference evidence="2 3" key="1">
    <citation type="submission" date="2016-11" db="EMBL/GenBank/DDBJ databases">
        <title>The macronuclear genome of Stentor coeruleus: a giant cell with tiny introns.</title>
        <authorList>
            <person name="Slabodnick M."/>
            <person name="Ruby J.G."/>
            <person name="Reiff S.B."/>
            <person name="Swart E.C."/>
            <person name="Gosai S."/>
            <person name="Prabakaran S."/>
            <person name="Witkowska E."/>
            <person name="Larue G.E."/>
            <person name="Fisher S."/>
            <person name="Freeman R.M."/>
            <person name="Gunawardena J."/>
            <person name="Chu W."/>
            <person name="Stover N.A."/>
            <person name="Gregory B.D."/>
            <person name="Nowacki M."/>
            <person name="Derisi J."/>
            <person name="Roy S.W."/>
            <person name="Marshall W.F."/>
            <person name="Sood P."/>
        </authorList>
    </citation>
    <scope>NUCLEOTIDE SEQUENCE [LARGE SCALE GENOMIC DNA]</scope>
    <source>
        <strain evidence="2">WM001</strain>
    </source>
</reference>
<evidence type="ECO:0000313" key="3">
    <source>
        <dbReference type="Proteomes" id="UP000187209"/>
    </source>
</evidence>
<keyword evidence="3" id="KW-1185">Reference proteome</keyword>
<dbReference type="AlphaFoldDB" id="A0A1R2D1M4"/>
<comment type="caution">
    <text evidence="2">The sequence shown here is derived from an EMBL/GenBank/DDBJ whole genome shotgun (WGS) entry which is preliminary data.</text>
</comment>
<dbReference type="InterPro" id="IPR029044">
    <property type="entry name" value="Nucleotide-diphossugar_trans"/>
</dbReference>
<dbReference type="Proteomes" id="UP000187209">
    <property type="component" value="Unassembled WGS sequence"/>
</dbReference>
<dbReference type="PANTHER" id="PTHR11952:SF2">
    <property type="entry name" value="LD24639P"/>
    <property type="match status" value="1"/>
</dbReference>
<name>A0A1R2D1M4_9CILI</name>
<gene>
    <name evidence="2" type="ORF">SteCoe_1512</name>
</gene>
<dbReference type="OrthoDB" id="532420at2759"/>
<accession>A0A1R2D1M4</accession>
<dbReference type="PANTHER" id="PTHR11952">
    <property type="entry name" value="UDP- GLUCOSE PYROPHOSPHORYLASE"/>
    <property type="match status" value="1"/>
</dbReference>
<dbReference type="InterPro" id="IPR039741">
    <property type="entry name" value="UDP-sugar_pyrophosphorylase"/>
</dbReference>
<sequence>MGILGLRGGKQGVIEYSELSEEMAKLFDENGKLVYFGGSILNHIFKVSFLRRITNSLELLRSKYHIARKKVPFYSAGTKTAPKEPNGVKFELFYFDIFSLSTVSAAMEIQRSEEFAPVKNATGPDSPESARKLVSELHMKWLIKAGATFNNKPESEGCFCEISPLISYSGEGLDFISGRQITLPFSL</sequence>
<dbReference type="GO" id="GO:0006048">
    <property type="term" value="P:UDP-N-acetylglucosamine biosynthetic process"/>
    <property type="evidence" value="ECO:0007669"/>
    <property type="project" value="TreeGrafter"/>
</dbReference>
<comment type="similarity">
    <text evidence="1">Belongs to the UDPGP type 1 family.</text>
</comment>
<dbReference type="SUPFAM" id="SSF53448">
    <property type="entry name" value="Nucleotide-diphospho-sugar transferases"/>
    <property type="match status" value="1"/>
</dbReference>
<dbReference type="Gene3D" id="3.90.550.10">
    <property type="entry name" value="Spore Coat Polysaccharide Biosynthesis Protein SpsA, Chain A"/>
    <property type="match status" value="1"/>
</dbReference>
<organism evidence="2 3">
    <name type="scientific">Stentor coeruleus</name>
    <dbReference type="NCBI Taxonomy" id="5963"/>
    <lineage>
        <taxon>Eukaryota</taxon>
        <taxon>Sar</taxon>
        <taxon>Alveolata</taxon>
        <taxon>Ciliophora</taxon>
        <taxon>Postciliodesmatophora</taxon>
        <taxon>Heterotrichea</taxon>
        <taxon>Heterotrichida</taxon>
        <taxon>Stentoridae</taxon>
        <taxon>Stentor</taxon>
    </lineage>
</organism>
<evidence type="ECO:0000313" key="2">
    <source>
        <dbReference type="EMBL" id="OMJ95143.1"/>
    </source>
</evidence>
<dbReference type="GO" id="GO:0003977">
    <property type="term" value="F:UDP-N-acetylglucosamine diphosphorylase activity"/>
    <property type="evidence" value="ECO:0007669"/>
    <property type="project" value="TreeGrafter"/>
</dbReference>